<dbReference type="InterPro" id="IPR005493">
    <property type="entry name" value="RraA/RraA-like"/>
</dbReference>
<dbReference type="GO" id="GO:0016829">
    <property type="term" value="F:lyase activity"/>
    <property type="evidence" value="ECO:0007669"/>
    <property type="project" value="UniProtKB-KW"/>
</dbReference>
<dbReference type="OrthoDB" id="8717144at2"/>
<evidence type="ECO:0000313" key="8">
    <source>
        <dbReference type="EMBL" id="OLS64392.1"/>
    </source>
</evidence>
<keyword evidence="7" id="KW-0460">Magnesium</keyword>
<comment type="cofactor">
    <cofactor evidence="1">
        <name>a divalent metal cation</name>
        <dbReference type="ChEBI" id="CHEBI:60240"/>
    </cofactor>
</comment>
<evidence type="ECO:0000256" key="4">
    <source>
        <dbReference type="ARBA" id="ARBA00023239"/>
    </source>
</evidence>
<evidence type="ECO:0000256" key="1">
    <source>
        <dbReference type="ARBA" id="ARBA00001968"/>
    </source>
</evidence>
<keyword evidence="4" id="KW-0456">Lyase</keyword>
<feature type="binding site" evidence="7">
    <location>
        <begin position="93"/>
        <end position="96"/>
    </location>
    <ligand>
        <name>substrate</name>
    </ligand>
</feature>
<dbReference type="EMBL" id="MKZO01000006">
    <property type="protein sequence ID" value="OLS64392.1"/>
    <property type="molecule type" value="Genomic_DNA"/>
</dbReference>
<dbReference type="CDD" id="cd16841">
    <property type="entry name" value="RraA_family"/>
    <property type="match status" value="1"/>
</dbReference>
<dbReference type="InterPro" id="IPR036704">
    <property type="entry name" value="RraA/RraA-like_sf"/>
</dbReference>
<dbReference type="Pfam" id="PF03737">
    <property type="entry name" value="RraA-like"/>
    <property type="match status" value="1"/>
</dbReference>
<comment type="caution">
    <text evidence="8">The sequence shown here is derived from an EMBL/GenBank/DDBJ whole genome shotgun (WGS) entry which is preliminary data.</text>
</comment>
<gene>
    <name evidence="8" type="ORF">PSEMO_06770</name>
</gene>
<dbReference type="SUPFAM" id="SSF89562">
    <property type="entry name" value="RraA-like"/>
    <property type="match status" value="1"/>
</dbReference>
<evidence type="ECO:0000256" key="5">
    <source>
        <dbReference type="ARBA" id="ARBA00029596"/>
    </source>
</evidence>
<dbReference type="AlphaFoldDB" id="A0A1Q9RAR2"/>
<sequence length="225" mass="23811">MYLIEALPAPVDPNILEVLIEAEPATIGHFITHGIPHPEIKAHLQNVRAVGTAVTVRMPGNDGGILHYAMGCVRPGDFLVVDRCGERITAALGGAMAYAAKQAGVAGIIVDGYVTDLGELREHGVPVWSRGASAITTRVIGLDGEFCTPIHCGGVVVRAGDAVVADENGIVFLPPEQMLGLAQRAIDFQRNEKQTLARLAKGEKFPDIVGSRATIEAATRPVIPR</sequence>
<comment type="cofactor">
    <cofactor evidence="7">
        <name>Mg(2+)</name>
        <dbReference type="ChEBI" id="CHEBI:18420"/>
    </cofactor>
</comment>
<organism evidence="8 9">
    <name type="scientific">Pseudomonas putida</name>
    <name type="common">Arthrobacter siderocapsulatus</name>
    <dbReference type="NCBI Taxonomy" id="303"/>
    <lineage>
        <taxon>Bacteria</taxon>
        <taxon>Pseudomonadati</taxon>
        <taxon>Pseudomonadota</taxon>
        <taxon>Gammaproteobacteria</taxon>
        <taxon>Pseudomonadales</taxon>
        <taxon>Pseudomonadaceae</taxon>
        <taxon>Pseudomonas</taxon>
    </lineage>
</organism>
<reference evidence="8 9" key="1">
    <citation type="submission" date="2016-10" db="EMBL/GenBank/DDBJ databases">
        <title>Genome Sequence of Pseudomonas putida GM4FR.</title>
        <authorList>
            <person name="Poehlein A."/>
            <person name="Wemheuer F."/>
            <person name="Hollensteiner J."/>
            <person name="Wemheuer B."/>
        </authorList>
    </citation>
    <scope>NUCLEOTIDE SEQUENCE [LARGE SCALE GENOMIC DNA]</scope>
    <source>
        <strain evidence="8 9">GM4FR</strain>
    </source>
</reference>
<evidence type="ECO:0000313" key="9">
    <source>
        <dbReference type="Proteomes" id="UP000186736"/>
    </source>
</evidence>
<feature type="binding site" evidence="7">
    <location>
        <position position="116"/>
    </location>
    <ligand>
        <name>Mg(2+)</name>
        <dbReference type="ChEBI" id="CHEBI:18420"/>
    </ligand>
</feature>
<dbReference type="GO" id="GO:0046872">
    <property type="term" value="F:metal ion binding"/>
    <property type="evidence" value="ECO:0007669"/>
    <property type="project" value="UniProtKB-KW"/>
</dbReference>
<evidence type="ECO:0000256" key="3">
    <source>
        <dbReference type="ARBA" id="ARBA00022723"/>
    </source>
</evidence>
<keyword evidence="3 7" id="KW-0479">Metal-binding</keyword>
<dbReference type="Gene3D" id="3.50.30.40">
    <property type="entry name" value="Ribonuclease E inhibitor RraA/RraA-like"/>
    <property type="match status" value="1"/>
</dbReference>
<proteinExistence type="predicted"/>
<dbReference type="Proteomes" id="UP000186736">
    <property type="component" value="Unassembled WGS sequence"/>
</dbReference>
<evidence type="ECO:0000256" key="7">
    <source>
        <dbReference type="PIRSR" id="PIRSR605493-1"/>
    </source>
</evidence>
<evidence type="ECO:0000256" key="2">
    <source>
        <dbReference type="ARBA" id="ARBA00016549"/>
    </source>
</evidence>
<dbReference type="PANTHER" id="PTHR33254">
    <property type="entry name" value="4-HYDROXY-4-METHYL-2-OXOGLUTARATE ALDOLASE 3-RELATED"/>
    <property type="match status" value="1"/>
</dbReference>
<accession>A0A1Q9RAR2</accession>
<dbReference type="PANTHER" id="PTHR33254:SF4">
    <property type="entry name" value="4-HYDROXY-4-METHYL-2-OXOGLUTARATE ALDOLASE 3-RELATED"/>
    <property type="match status" value="1"/>
</dbReference>
<protein>
    <recommendedName>
        <fullName evidence="2">Putative 4-hydroxy-4-methyl-2-oxoglutarate aldolase</fullName>
    </recommendedName>
    <alternativeName>
        <fullName evidence="5">Regulator of ribonuclease activity homolog</fullName>
    </alternativeName>
    <alternativeName>
        <fullName evidence="6">RraA-like protein</fullName>
    </alternativeName>
</protein>
<evidence type="ECO:0000256" key="6">
    <source>
        <dbReference type="ARBA" id="ARBA00030169"/>
    </source>
</evidence>
<dbReference type="RefSeq" id="WP_075801759.1">
    <property type="nucleotide sequence ID" value="NZ_MKZO01000006.1"/>
</dbReference>
<name>A0A1Q9RAR2_PSEPU</name>